<dbReference type="RefSeq" id="WP_136853769.1">
    <property type="nucleotide sequence ID" value="NZ_SWCI01000008.1"/>
</dbReference>
<keyword evidence="4" id="KW-1185">Reference proteome</keyword>
<evidence type="ECO:0000259" key="2">
    <source>
        <dbReference type="PROSITE" id="PS50112"/>
    </source>
</evidence>
<reference evidence="3 4" key="1">
    <citation type="submission" date="2019-04" db="EMBL/GenBank/DDBJ databases">
        <authorList>
            <person name="Hwang J.C."/>
        </authorList>
    </citation>
    <scope>NUCLEOTIDE SEQUENCE [LARGE SCALE GENOMIC DNA]</scope>
    <source>
        <strain evidence="3 4">IMCC35001</strain>
    </source>
</reference>
<dbReference type="CDD" id="cd00130">
    <property type="entry name" value="PAS"/>
    <property type="match status" value="2"/>
</dbReference>
<dbReference type="Proteomes" id="UP000305674">
    <property type="component" value="Unassembled WGS sequence"/>
</dbReference>
<dbReference type="InterPro" id="IPR035965">
    <property type="entry name" value="PAS-like_dom_sf"/>
</dbReference>
<dbReference type="Pfam" id="PF00989">
    <property type="entry name" value="PAS"/>
    <property type="match status" value="1"/>
</dbReference>
<dbReference type="PANTHER" id="PTHR46663">
    <property type="entry name" value="DIGUANYLATE CYCLASE DGCT-RELATED"/>
    <property type="match status" value="1"/>
</dbReference>
<dbReference type="NCBIfam" id="TIGR00229">
    <property type="entry name" value="sensory_box"/>
    <property type="match status" value="2"/>
</dbReference>
<accession>A0A4U1BDE7</accession>
<keyword evidence="1" id="KW-0812">Transmembrane</keyword>
<gene>
    <name evidence="3" type="ORF">FCL40_13185</name>
</gene>
<dbReference type="InterPro" id="IPR000014">
    <property type="entry name" value="PAS"/>
</dbReference>
<evidence type="ECO:0000313" key="3">
    <source>
        <dbReference type="EMBL" id="TKB48298.1"/>
    </source>
</evidence>
<dbReference type="OrthoDB" id="7991996at2"/>
<dbReference type="InterPro" id="IPR013767">
    <property type="entry name" value="PAS_fold"/>
</dbReference>
<evidence type="ECO:0000256" key="1">
    <source>
        <dbReference type="SAM" id="Phobius"/>
    </source>
</evidence>
<name>A0A4U1BDE7_9GAMM</name>
<dbReference type="Gene3D" id="3.30.450.20">
    <property type="entry name" value="PAS domain"/>
    <property type="match status" value="2"/>
</dbReference>
<dbReference type="InterPro" id="IPR052163">
    <property type="entry name" value="DGC-Regulatory_Protein"/>
</dbReference>
<keyword evidence="1" id="KW-1133">Transmembrane helix</keyword>
<dbReference type="SUPFAM" id="SSF55785">
    <property type="entry name" value="PYP-like sensor domain (PAS domain)"/>
    <property type="match status" value="2"/>
</dbReference>
<evidence type="ECO:0000313" key="4">
    <source>
        <dbReference type="Proteomes" id="UP000305674"/>
    </source>
</evidence>
<proteinExistence type="predicted"/>
<dbReference type="SMART" id="SM00091">
    <property type="entry name" value="PAS"/>
    <property type="match status" value="2"/>
</dbReference>
<protein>
    <submittedName>
        <fullName evidence="3">PAS domain S-box protein</fullName>
    </submittedName>
</protein>
<feature type="domain" description="PAS" evidence="2">
    <location>
        <begin position="417"/>
        <end position="463"/>
    </location>
</feature>
<dbReference type="EMBL" id="SWCI01000008">
    <property type="protein sequence ID" value="TKB48298.1"/>
    <property type="molecule type" value="Genomic_DNA"/>
</dbReference>
<sequence length="542" mass="60411">MLLILLGLLVTGSHYGTYQSSVDAKRRELGQTAVLIHNRVGLIELALDREVDAFSAHLAAGLDPRSRSFSVPSSLSTIIMALGYVDMGTYSQELFLRANGTEKYRYTMSQAATSEEHWANYFKDPDSRQAVFSMGSQPDQESTLFITKPIVIQGELIGLLQLHLDSALLESDTVNRGSNDWMMFANGRELFGRELAYPMQALSGSKVAQWAFSHGPSGVLPVRAGVLAYQNLEFRAREGEPNPLRISLVAHVPFWKGLIDNPSFLVLCLVGIGVMLLACMGVAAMFTLMRLQGWVEGMESRIQAMAFESGEGMIIRDKQGVIINANRSFLSLTGYAKEQLTCTSRSFIDQDQLQPKLHQALVRELERSSYWQGEVQVRDCNDDTVPCQLTMAAVMDDDDRLGYIVENYSDLTRIKAQESELRVAAAAFDCHNALAVTDADGRFKKVNRAFEQLTGYDQSEVLGHRPNILRSGRHDAEFFQGLWRELSQTGCWRGVIWNRRKDGSIYPEMKVISAVRSKEGRVTHYVSIGSELALSSVPSPKE</sequence>
<dbReference type="GO" id="GO:0006355">
    <property type="term" value="P:regulation of DNA-templated transcription"/>
    <property type="evidence" value="ECO:0007669"/>
    <property type="project" value="InterPro"/>
</dbReference>
<feature type="domain" description="PAS" evidence="2">
    <location>
        <begin position="298"/>
        <end position="340"/>
    </location>
</feature>
<organism evidence="3 4">
    <name type="scientific">Ferrimonas sediminicola</name>
    <dbReference type="NCBI Taxonomy" id="2569538"/>
    <lineage>
        <taxon>Bacteria</taxon>
        <taxon>Pseudomonadati</taxon>
        <taxon>Pseudomonadota</taxon>
        <taxon>Gammaproteobacteria</taxon>
        <taxon>Alteromonadales</taxon>
        <taxon>Ferrimonadaceae</taxon>
        <taxon>Ferrimonas</taxon>
    </lineage>
</organism>
<dbReference type="PANTHER" id="PTHR46663:SF3">
    <property type="entry name" value="SLL0267 PROTEIN"/>
    <property type="match status" value="1"/>
</dbReference>
<dbReference type="Pfam" id="PF13426">
    <property type="entry name" value="PAS_9"/>
    <property type="match status" value="1"/>
</dbReference>
<comment type="caution">
    <text evidence="3">The sequence shown here is derived from an EMBL/GenBank/DDBJ whole genome shotgun (WGS) entry which is preliminary data.</text>
</comment>
<feature type="transmembrane region" description="Helical" evidence="1">
    <location>
        <begin position="264"/>
        <end position="288"/>
    </location>
</feature>
<dbReference type="PROSITE" id="PS50112">
    <property type="entry name" value="PAS"/>
    <property type="match status" value="2"/>
</dbReference>
<keyword evidence="1" id="KW-0472">Membrane</keyword>
<dbReference type="AlphaFoldDB" id="A0A4U1BDE7"/>